<keyword evidence="7 10" id="KW-0472">Membrane</keyword>
<evidence type="ECO:0000256" key="5">
    <source>
        <dbReference type="ARBA" id="ARBA00022725"/>
    </source>
</evidence>
<dbReference type="GO" id="GO:0007165">
    <property type="term" value="P:signal transduction"/>
    <property type="evidence" value="ECO:0007669"/>
    <property type="project" value="UniProtKB-KW"/>
</dbReference>
<dbReference type="AlphaFoldDB" id="A0A6A4JYH8"/>
<evidence type="ECO:0000256" key="1">
    <source>
        <dbReference type="ARBA" id="ARBA00004651"/>
    </source>
</evidence>
<evidence type="ECO:0000256" key="10">
    <source>
        <dbReference type="RuleBase" id="RU351113"/>
    </source>
</evidence>
<keyword evidence="3 10" id="KW-0716">Sensory transduction</keyword>
<dbReference type="OrthoDB" id="6623986at2759"/>
<feature type="transmembrane region" description="Helical" evidence="10">
    <location>
        <begin position="35"/>
        <end position="53"/>
    </location>
</feature>
<keyword evidence="6 10" id="KW-1133">Transmembrane helix</keyword>
<accession>A0A6A4JYH8</accession>
<proteinExistence type="inferred from homology"/>
<evidence type="ECO:0000256" key="6">
    <source>
        <dbReference type="ARBA" id="ARBA00022989"/>
    </source>
</evidence>
<keyword evidence="4 10" id="KW-0812">Transmembrane</keyword>
<comment type="similarity">
    <text evidence="10">Belongs to the insect chemoreceptor superfamily. Heteromeric odorant receptor channel (TC 1.A.69) family.</text>
</comment>
<feature type="transmembrane region" description="Helical" evidence="10">
    <location>
        <begin position="93"/>
        <end position="117"/>
    </location>
</feature>
<dbReference type="PANTHER" id="PTHR21137:SF35">
    <property type="entry name" value="ODORANT RECEPTOR 19A-RELATED"/>
    <property type="match status" value="1"/>
</dbReference>
<feature type="transmembrane region" description="Helical" evidence="10">
    <location>
        <begin position="294"/>
        <end position="314"/>
    </location>
</feature>
<reference evidence="11" key="1">
    <citation type="journal article" date="2021" name="Mol. Ecol. Resour.">
        <title>Apolygus lucorum genome provides insights into omnivorousness and mesophyll feeding.</title>
        <authorList>
            <person name="Liu Y."/>
            <person name="Liu H."/>
            <person name="Wang H."/>
            <person name="Huang T."/>
            <person name="Liu B."/>
            <person name="Yang B."/>
            <person name="Yin L."/>
            <person name="Li B."/>
            <person name="Zhang Y."/>
            <person name="Zhang S."/>
            <person name="Jiang F."/>
            <person name="Zhang X."/>
            <person name="Ren Y."/>
            <person name="Wang B."/>
            <person name="Wang S."/>
            <person name="Lu Y."/>
            <person name="Wu K."/>
            <person name="Fan W."/>
            <person name="Wang G."/>
        </authorList>
    </citation>
    <scope>NUCLEOTIDE SEQUENCE</scope>
    <source>
        <strain evidence="11">12Hb</strain>
    </source>
</reference>
<evidence type="ECO:0000256" key="8">
    <source>
        <dbReference type="ARBA" id="ARBA00023170"/>
    </source>
</evidence>
<comment type="caution">
    <text evidence="10">Lacks conserved residue(s) required for the propagation of feature annotation.</text>
</comment>
<organism evidence="11 12">
    <name type="scientific">Apolygus lucorum</name>
    <name type="common">Small green plant bug</name>
    <name type="synonym">Lygocoris lucorum</name>
    <dbReference type="NCBI Taxonomy" id="248454"/>
    <lineage>
        <taxon>Eukaryota</taxon>
        <taxon>Metazoa</taxon>
        <taxon>Ecdysozoa</taxon>
        <taxon>Arthropoda</taxon>
        <taxon>Hexapoda</taxon>
        <taxon>Insecta</taxon>
        <taxon>Pterygota</taxon>
        <taxon>Neoptera</taxon>
        <taxon>Paraneoptera</taxon>
        <taxon>Hemiptera</taxon>
        <taxon>Heteroptera</taxon>
        <taxon>Panheteroptera</taxon>
        <taxon>Cimicomorpha</taxon>
        <taxon>Miridae</taxon>
        <taxon>Mirini</taxon>
        <taxon>Apolygus</taxon>
    </lineage>
</organism>
<evidence type="ECO:0000256" key="9">
    <source>
        <dbReference type="ARBA" id="ARBA00023224"/>
    </source>
</evidence>
<sequence length="398" mass="45058">MALVAGSVLLVATLSLLTACVKMSDDFEECSGVCNLGFLSTLAFSFLVNHNYYRKNFLSLHHMLGKGFHDYQEPEYSSKELEKCKSMLKKQNVALIILASYVAMIGILVVVVCPLIDEKLGFGWTEPYDEFGVNHQLPVPIWLPFPSDEGFSHWFSFFFIEGGGGAMICLSIGGTALLFTCLSGGLVLEQKRLVLSIRDIEQRARHRFRTHYKGKPGYDENGEKIALVDDPRYQECITYCLRQNIIHHHSILKYTRMYLQLARAPLLFAFFVETVAIAMSMVKLNEGSNKWGANIAFACIAIAEVANMVMLCVLGELVTTGSTEINDALYFTKWYRYDTTNKRILLQFLVETRNPIVLKALDLVVCNMDQFSSVMHTAYSFFNMIKLNKIREETSTID</sequence>
<dbReference type="GO" id="GO:0004984">
    <property type="term" value="F:olfactory receptor activity"/>
    <property type="evidence" value="ECO:0007669"/>
    <property type="project" value="InterPro"/>
</dbReference>
<dbReference type="Proteomes" id="UP000466442">
    <property type="component" value="Linkage Group LG5"/>
</dbReference>
<evidence type="ECO:0000313" key="12">
    <source>
        <dbReference type="Proteomes" id="UP000466442"/>
    </source>
</evidence>
<evidence type="ECO:0000256" key="3">
    <source>
        <dbReference type="ARBA" id="ARBA00022606"/>
    </source>
</evidence>
<dbReference type="InterPro" id="IPR004117">
    <property type="entry name" value="7tm6_olfct_rcpt"/>
</dbReference>
<comment type="caution">
    <text evidence="11">The sequence shown here is derived from an EMBL/GenBank/DDBJ whole genome shotgun (WGS) entry which is preliminary data.</text>
</comment>
<gene>
    <name evidence="11" type="ORF">GE061_013677</name>
</gene>
<evidence type="ECO:0000256" key="7">
    <source>
        <dbReference type="ARBA" id="ARBA00023136"/>
    </source>
</evidence>
<dbReference type="EMBL" id="WIXP02000005">
    <property type="protein sequence ID" value="KAF6210571.1"/>
    <property type="molecule type" value="Genomic_DNA"/>
</dbReference>
<evidence type="ECO:0000256" key="4">
    <source>
        <dbReference type="ARBA" id="ARBA00022692"/>
    </source>
</evidence>
<comment type="subcellular location">
    <subcellularLocation>
        <location evidence="1 10">Cell membrane</location>
        <topology evidence="1 10">Multi-pass membrane protein</topology>
    </subcellularLocation>
</comment>
<name>A0A6A4JYH8_APOLU</name>
<evidence type="ECO:0000313" key="11">
    <source>
        <dbReference type="EMBL" id="KAF6210571.1"/>
    </source>
</evidence>
<keyword evidence="9 10" id="KW-0807">Transducer</keyword>
<keyword evidence="12" id="KW-1185">Reference proteome</keyword>
<feature type="transmembrane region" description="Helical" evidence="10">
    <location>
        <begin position="164"/>
        <end position="188"/>
    </location>
</feature>
<dbReference type="GO" id="GO:0005886">
    <property type="term" value="C:plasma membrane"/>
    <property type="evidence" value="ECO:0007669"/>
    <property type="project" value="UniProtKB-SubCell"/>
</dbReference>
<keyword evidence="2" id="KW-1003">Cell membrane</keyword>
<dbReference type="Pfam" id="PF02949">
    <property type="entry name" value="7tm_6"/>
    <property type="match status" value="1"/>
</dbReference>
<dbReference type="GO" id="GO:0005549">
    <property type="term" value="F:odorant binding"/>
    <property type="evidence" value="ECO:0007669"/>
    <property type="project" value="InterPro"/>
</dbReference>
<dbReference type="PANTHER" id="PTHR21137">
    <property type="entry name" value="ODORANT RECEPTOR"/>
    <property type="match status" value="1"/>
</dbReference>
<evidence type="ECO:0000256" key="2">
    <source>
        <dbReference type="ARBA" id="ARBA00022475"/>
    </source>
</evidence>
<feature type="transmembrane region" description="Helical" evidence="10">
    <location>
        <begin position="261"/>
        <end position="282"/>
    </location>
</feature>
<protein>
    <recommendedName>
        <fullName evidence="10">Odorant receptor</fullName>
    </recommendedName>
</protein>
<keyword evidence="8 10" id="KW-0675">Receptor</keyword>
<keyword evidence="5 10" id="KW-0552">Olfaction</keyword>